<dbReference type="EMBL" id="NMUH01001226">
    <property type="protein sequence ID" value="MQL90271.1"/>
    <property type="molecule type" value="Genomic_DNA"/>
</dbReference>
<sequence length="110" mass="12136">MLAASTAQTCVDLPTVFISCVTWLVTMLTVAFRWSIGNEDFGFLFLARSFRDAERTLLADPVLGLVWIHGTTKPRWVQAPKVTMQLACTAAIPSTLCSLQKRTSIFLGLT</sequence>
<name>A0A843V2E8_COLES</name>
<gene>
    <name evidence="2" type="ORF">Taro_022863</name>
</gene>
<dbReference type="AlphaFoldDB" id="A0A843V2E8"/>
<keyword evidence="1" id="KW-0472">Membrane</keyword>
<dbReference type="Proteomes" id="UP000652761">
    <property type="component" value="Unassembled WGS sequence"/>
</dbReference>
<evidence type="ECO:0000256" key="1">
    <source>
        <dbReference type="SAM" id="Phobius"/>
    </source>
</evidence>
<proteinExistence type="predicted"/>
<evidence type="ECO:0000313" key="2">
    <source>
        <dbReference type="EMBL" id="MQL90271.1"/>
    </source>
</evidence>
<reference evidence="2" key="1">
    <citation type="submission" date="2017-07" db="EMBL/GenBank/DDBJ databases">
        <title>Taro Niue Genome Assembly and Annotation.</title>
        <authorList>
            <person name="Atibalentja N."/>
            <person name="Keating K."/>
            <person name="Fields C.J."/>
        </authorList>
    </citation>
    <scope>NUCLEOTIDE SEQUENCE</scope>
    <source>
        <strain evidence="2">Niue_2</strain>
        <tissue evidence="2">Leaf</tissue>
    </source>
</reference>
<keyword evidence="3" id="KW-1185">Reference proteome</keyword>
<protein>
    <submittedName>
        <fullName evidence="2">Uncharacterized protein</fullName>
    </submittedName>
</protein>
<evidence type="ECO:0000313" key="3">
    <source>
        <dbReference type="Proteomes" id="UP000652761"/>
    </source>
</evidence>
<accession>A0A843V2E8</accession>
<organism evidence="2 3">
    <name type="scientific">Colocasia esculenta</name>
    <name type="common">Wild taro</name>
    <name type="synonym">Arum esculentum</name>
    <dbReference type="NCBI Taxonomy" id="4460"/>
    <lineage>
        <taxon>Eukaryota</taxon>
        <taxon>Viridiplantae</taxon>
        <taxon>Streptophyta</taxon>
        <taxon>Embryophyta</taxon>
        <taxon>Tracheophyta</taxon>
        <taxon>Spermatophyta</taxon>
        <taxon>Magnoliopsida</taxon>
        <taxon>Liliopsida</taxon>
        <taxon>Araceae</taxon>
        <taxon>Aroideae</taxon>
        <taxon>Colocasieae</taxon>
        <taxon>Colocasia</taxon>
    </lineage>
</organism>
<keyword evidence="1" id="KW-0812">Transmembrane</keyword>
<feature type="transmembrane region" description="Helical" evidence="1">
    <location>
        <begin position="16"/>
        <end position="36"/>
    </location>
</feature>
<keyword evidence="1" id="KW-1133">Transmembrane helix</keyword>
<comment type="caution">
    <text evidence="2">The sequence shown here is derived from an EMBL/GenBank/DDBJ whole genome shotgun (WGS) entry which is preliminary data.</text>
</comment>